<dbReference type="PANTHER" id="PTHR37828">
    <property type="entry name" value="GSR2449 PROTEIN"/>
    <property type="match status" value="1"/>
</dbReference>
<name>A0A923E968_CLOTT</name>
<comment type="similarity">
    <text evidence="1">Belongs to the YciI family.</text>
</comment>
<sequence>MFILNLTYIKPIDEVEKYLPSHILFLDKYYNTEKFICSGRKSPRTGGIILCNAKNINEVNAILSEDPFYKEKLASYEIIEFIPTKYADNFKTFI</sequence>
<dbReference type="Proteomes" id="UP000563151">
    <property type="component" value="Unassembled WGS sequence"/>
</dbReference>
<evidence type="ECO:0000259" key="2">
    <source>
        <dbReference type="Pfam" id="PF03795"/>
    </source>
</evidence>
<dbReference type="InterPro" id="IPR011008">
    <property type="entry name" value="Dimeric_a/b-barrel"/>
</dbReference>
<organism evidence="3 4">
    <name type="scientific">Clostridium tetanomorphum</name>
    <dbReference type="NCBI Taxonomy" id="1553"/>
    <lineage>
        <taxon>Bacteria</taxon>
        <taxon>Bacillati</taxon>
        <taxon>Bacillota</taxon>
        <taxon>Clostridia</taxon>
        <taxon>Eubacteriales</taxon>
        <taxon>Clostridiaceae</taxon>
        <taxon>Clostridium</taxon>
    </lineage>
</organism>
<accession>A0A923E968</accession>
<dbReference type="SUPFAM" id="SSF54909">
    <property type="entry name" value="Dimeric alpha+beta barrel"/>
    <property type="match status" value="1"/>
</dbReference>
<dbReference type="EMBL" id="JAAZWO010000003">
    <property type="protein sequence ID" value="MBC2396749.1"/>
    <property type="molecule type" value="Genomic_DNA"/>
</dbReference>
<reference evidence="3 4" key="1">
    <citation type="submission" date="2020-04" db="EMBL/GenBank/DDBJ databases">
        <title>Genomic insights into acetone-butanol-ethanol (ABE) fermentation by sequencing solventogenic clostridia strains.</title>
        <authorList>
            <person name="Brown S."/>
        </authorList>
    </citation>
    <scope>NUCLEOTIDE SEQUENCE [LARGE SCALE GENOMIC DNA]</scope>
    <source>
        <strain evidence="3 4">DJ011</strain>
    </source>
</reference>
<dbReference type="InterPro" id="IPR005545">
    <property type="entry name" value="YCII"/>
</dbReference>
<dbReference type="AlphaFoldDB" id="A0A923E968"/>
<gene>
    <name evidence="3" type="ORF">HGG79_02995</name>
</gene>
<dbReference type="PANTHER" id="PTHR37828:SF1">
    <property type="entry name" value="YCII-RELATED DOMAIN-CONTAINING PROTEIN"/>
    <property type="match status" value="1"/>
</dbReference>
<proteinExistence type="inferred from homology"/>
<evidence type="ECO:0000256" key="1">
    <source>
        <dbReference type="ARBA" id="ARBA00007689"/>
    </source>
</evidence>
<feature type="domain" description="YCII-related" evidence="2">
    <location>
        <begin position="1"/>
        <end position="81"/>
    </location>
</feature>
<protein>
    <submittedName>
        <fullName evidence="3">GTP cyclohydrolase</fullName>
    </submittedName>
</protein>
<evidence type="ECO:0000313" key="4">
    <source>
        <dbReference type="Proteomes" id="UP000563151"/>
    </source>
</evidence>
<dbReference type="RefSeq" id="WP_035146538.1">
    <property type="nucleotide sequence ID" value="NZ_JAAZWO010000003.1"/>
</dbReference>
<keyword evidence="4" id="KW-1185">Reference proteome</keyword>
<evidence type="ECO:0000313" key="3">
    <source>
        <dbReference type="EMBL" id="MBC2396749.1"/>
    </source>
</evidence>
<dbReference type="Pfam" id="PF03795">
    <property type="entry name" value="YCII"/>
    <property type="match status" value="1"/>
</dbReference>
<comment type="caution">
    <text evidence="3">The sequence shown here is derived from an EMBL/GenBank/DDBJ whole genome shotgun (WGS) entry which is preliminary data.</text>
</comment>
<dbReference type="Gene3D" id="3.30.70.1060">
    <property type="entry name" value="Dimeric alpha+beta barrel"/>
    <property type="match status" value="1"/>
</dbReference>